<name>F7PLT5_9EURY</name>
<feature type="domain" description="AAA+ ATPase" evidence="3">
    <location>
        <begin position="386"/>
        <end position="701"/>
    </location>
</feature>
<feature type="region of interest" description="Disordered" evidence="1">
    <location>
        <begin position="873"/>
        <end position="939"/>
    </location>
</feature>
<evidence type="ECO:0000313" key="5">
    <source>
        <dbReference type="Proteomes" id="UP000003861"/>
    </source>
</evidence>
<reference evidence="4 5" key="2">
    <citation type="journal article" date="2013" name="PLoS ONE">
        <title>INDIGO - INtegrated Data Warehouse of MIcrobial GenOmes with Examples from the Red Sea Extremophiles.</title>
        <authorList>
            <person name="Alam I."/>
            <person name="Antunes A."/>
            <person name="Kamau A.A."/>
            <person name="Ba Alawi W."/>
            <person name="Kalkatawi M."/>
            <person name="Stingl U."/>
            <person name="Bajic V.B."/>
        </authorList>
    </citation>
    <scope>NUCLEOTIDE SEQUENCE [LARGE SCALE GENOMIC DNA]</scope>
    <source>
        <strain evidence="4 5">SARL4B</strain>
    </source>
</reference>
<dbReference type="AlphaFoldDB" id="F7PLT5"/>
<reference evidence="4 5" key="1">
    <citation type="journal article" date="2011" name="J. Bacteriol.">
        <title>Genome sequence of Halorhabdus tiamatea, the first archaeon isolated from a deep-sea anoxic brine lake.</title>
        <authorList>
            <person name="Antunes A."/>
            <person name="Alam I."/>
            <person name="Bajic V.B."/>
            <person name="Stingl U."/>
        </authorList>
    </citation>
    <scope>NUCLEOTIDE SEQUENCE [LARGE SCALE GENOMIC DNA]</scope>
    <source>
        <strain evidence="4 5">SARL4B</strain>
    </source>
</reference>
<evidence type="ECO:0000313" key="4">
    <source>
        <dbReference type="EMBL" id="ERJ07362.1"/>
    </source>
</evidence>
<keyword evidence="2" id="KW-0472">Membrane</keyword>
<dbReference type="Proteomes" id="UP000003861">
    <property type="component" value="Unassembled WGS sequence"/>
</dbReference>
<gene>
    <name evidence="4" type="primary">trsE</name>
    <name evidence="4" type="ORF">HLRTI_000403</name>
</gene>
<keyword evidence="2" id="KW-1133">Transmembrane helix</keyword>
<sequence>MSEYTMTQSSVIYPLQMAGVDLGADVLVVIGAALIMVLVGIKEVYRRRSSSGSSQSSTSLSGGNSIEDEAGRETDTDDGNSGSDGHSEDSNGLNLDAEFKDILGEEETETIEDILDSEEGLTPEQIKQANKILPPHLRGEDVDPEEFLGKVERLHKRQIASGRIKKGATEYKVGDLYRRVLYAHKHPNETEVGGIKSMIDDPSLHFDLTIHFHSLDEDTALRKSKNLYRNLESSIGVESESGDVLSVGGKAIRKKKSHTYHDEIEHNNESPVATTMYVCARDTDLDRLYDQVDIIRDQFKTQASINLKTVERDQKDALISVSPIGIDELYRGSSSLDPSHPMLGASVGAMIASLSQSQKFEPTGHEWGEHAVQGHPLVKDPFQSPRNYNMVIVGESGTGKSLNAKNMALSTKAVQKDTLIIILDPLQGFMGLAEALDAEKVTIGGKQNLNPMEIRKPPQEHIESEAFDDDRDPLSSKVDDVMSFVQNFVAQQPGSMKLGEETQLLRSIILESYKEKGITHDVKTHDRPSPTLTDVQDLAKDAKENPEEWIEGAEDPESIIDHASKIGTILREFSEGGQYSNLAEETEKDVFGDNDVIYLDLSQQESSGGGGVGVVGQLMFSLAYEKCKQYPGPAIYIVDEARFLFKEADTLEYLVQRVRHSRHYDTSIRFITQEMEDFFDFEGADSIVSNSSFHVIHQSPNIENWGHRFDLNEQHMAFAKNAATGSKKPFSQALIRFPEKDQYYPVTIGLNEKMLAVADFDEQESRYEDLPGRGDVVQQSPMARELIARIRHGAHSHEAEMDTLLDEWEEPIWKMLDDDRAANALSRIKEGGHPRSVIYNEALGQVYEVINSTGGEEVAEEVVKRLQSAIKQKYEETSPDENAQKPAQTGSIEELPDAEVKEATESDEEVPEDQESESTETDKGSRVPSGGDGKIAETD</sequence>
<keyword evidence="2" id="KW-0812">Transmembrane</keyword>
<evidence type="ECO:0000256" key="2">
    <source>
        <dbReference type="SAM" id="Phobius"/>
    </source>
</evidence>
<dbReference type="EMBL" id="AFNT02000003">
    <property type="protein sequence ID" value="ERJ07362.1"/>
    <property type="molecule type" value="Genomic_DNA"/>
</dbReference>
<organism evidence="4 5">
    <name type="scientific">Halorhabdus tiamatea SARL4B</name>
    <dbReference type="NCBI Taxonomy" id="1033806"/>
    <lineage>
        <taxon>Archaea</taxon>
        <taxon>Methanobacteriati</taxon>
        <taxon>Methanobacteriota</taxon>
        <taxon>Stenosarchaea group</taxon>
        <taxon>Halobacteria</taxon>
        <taxon>Halobacteriales</taxon>
        <taxon>Haloarculaceae</taxon>
        <taxon>Halorhabdus</taxon>
    </lineage>
</organism>
<feature type="compositionally biased region" description="Acidic residues" evidence="1">
    <location>
        <begin position="905"/>
        <end position="919"/>
    </location>
</feature>
<dbReference type="PANTHER" id="PTHR30121:SF6">
    <property type="entry name" value="SLR6007 PROTEIN"/>
    <property type="match status" value="1"/>
</dbReference>
<dbReference type="RefSeq" id="WP_008526896.1">
    <property type="nucleotide sequence ID" value="NZ_AFNT02000003.1"/>
</dbReference>
<feature type="region of interest" description="Disordered" evidence="1">
    <location>
        <begin position="48"/>
        <end position="95"/>
    </location>
</feature>
<dbReference type="InterPro" id="IPR027417">
    <property type="entry name" value="P-loop_NTPase"/>
</dbReference>
<evidence type="ECO:0000259" key="3">
    <source>
        <dbReference type="SMART" id="SM00382"/>
    </source>
</evidence>
<protein>
    <submittedName>
        <fullName evidence="4">Transfer complex protein</fullName>
    </submittedName>
</protein>
<accession>F7PLT5</accession>
<feature type="compositionally biased region" description="Low complexity" evidence="1">
    <location>
        <begin position="50"/>
        <end position="65"/>
    </location>
</feature>
<dbReference type="Gene3D" id="1.10.8.730">
    <property type="match status" value="1"/>
</dbReference>
<evidence type="ECO:0000256" key="1">
    <source>
        <dbReference type="SAM" id="MobiDB-lite"/>
    </source>
</evidence>
<dbReference type="PANTHER" id="PTHR30121">
    <property type="entry name" value="UNCHARACTERIZED PROTEIN YJGR-RELATED"/>
    <property type="match status" value="1"/>
</dbReference>
<dbReference type="Gene3D" id="3.40.50.300">
    <property type="entry name" value="P-loop containing nucleotide triphosphate hydrolases"/>
    <property type="match status" value="1"/>
</dbReference>
<dbReference type="InterPro" id="IPR003593">
    <property type="entry name" value="AAA+_ATPase"/>
</dbReference>
<proteinExistence type="predicted"/>
<dbReference type="InterPro" id="IPR051162">
    <property type="entry name" value="T4SS_component"/>
</dbReference>
<comment type="caution">
    <text evidence="4">The sequence shown here is derived from an EMBL/GenBank/DDBJ whole genome shotgun (WGS) entry which is preliminary data.</text>
</comment>
<dbReference type="SUPFAM" id="SSF52540">
    <property type="entry name" value="P-loop containing nucleoside triphosphate hydrolases"/>
    <property type="match status" value="1"/>
</dbReference>
<dbReference type="SMART" id="SM00382">
    <property type="entry name" value="AAA"/>
    <property type="match status" value="1"/>
</dbReference>
<feature type="transmembrane region" description="Helical" evidence="2">
    <location>
        <begin position="22"/>
        <end position="41"/>
    </location>
</feature>